<dbReference type="InterPro" id="IPR019734">
    <property type="entry name" value="TPR_rpt"/>
</dbReference>
<dbReference type="Pfam" id="PF13191">
    <property type="entry name" value="AAA_16"/>
    <property type="match status" value="1"/>
</dbReference>
<dbReference type="InterPro" id="IPR041664">
    <property type="entry name" value="AAA_16"/>
</dbReference>
<organism evidence="2 3">
    <name type="scientific">Tissierella simiarum</name>
    <dbReference type="NCBI Taxonomy" id="2841534"/>
    <lineage>
        <taxon>Bacteria</taxon>
        <taxon>Bacillati</taxon>
        <taxon>Bacillota</taxon>
        <taxon>Tissierellia</taxon>
        <taxon>Tissierellales</taxon>
        <taxon>Tissierellaceae</taxon>
        <taxon>Tissierella</taxon>
    </lineage>
</organism>
<dbReference type="InterPro" id="IPR000719">
    <property type="entry name" value="Prot_kinase_dom"/>
</dbReference>
<dbReference type="Proteomes" id="UP000749471">
    <property type="component" value="Unassembled WGS sequence"/>
</dbReference>
<dbReference type="PANTHER" id="PTHR43642">
    <property type="entry name" value="HYBRID SIGNAL TRANSDUCTION HISTIDINE KINASE G"/>
    <property type="match status" value="1"/>
</dbReference>
<gene>
    <name evidence="2" type="ORF">KQI42_05615</name>
</gene>
<evidence type="ECO:0000313" key="3">
    <source>
        <dbReference type="Proteomes" id="UP000749471"/>
    </source>
</evidence>
<keyword evidence="3" id="KW-1185">Reference proteome</keyword>
<dbReference type="RefSeq" id="WP_216517608.1">
    <property type="nucleotide sequence ID" value="NZ_JAHLPM010000003.1"/>
</dbReference>
<accession>A0ABS6E3I7</accession>
<dbReference type="SMART" id="SM00220">
    <property type="entry name" value="S_TKc"/>
    <property type="match status" value="1"/>
</dbReference>
<dbReference type="EMBL" id="JAHLPM010000003">
    <property type="protein sequence ID" value="MBU5437475.1"/>
    <property type="molecule type" value="Genomic_DNA"/>
</dbReference>
<feature type="domain" description="Protein kinase" evidence="1">
    <location>
        <begin position="8"/>
        <end position="265"/>
    </location>
</feature>
<comment type="caution">
    <text evidence="2">The sequence shown here is derived from an EMBL/GenBank/DDBJ whole genome shotgun (WGS) entry which is preliminary data.</text>
</comment>
<evidence type="ECO:0000259" key="1">
    <source>
        <dbReference type="PROSITE" id="PS50011"/>
    </source>
</evidence>
<sequence length="985" mass="116025">MRLIDNRYKVDKVIEDGLNNAIYQVTDFWDNDKKQFMKLYNYEKRKEVINYFINNFIYLSKIRHEYLLASDQFSLVKTIDRKKVNVLQYYSTVEYVNSPSLSQFTKELTFKERLNIVLDVIKIIDFLHYRGIVYRHLSPSNLFLLEDGTIKLKDLATIFEKIINTDYDDLTRYFLAPEVLLNQEEIDKRADYYSIGMLMKYLFLEDFLVDKVDAFIYYSEDELSPDQEVFLNEIIKNLTKKNSLARDVNLGQLMEDINLKFHMEYPYNLMEERNNLYFKTKIVGRQKEIERILELDKELVAGTLIHRGIIINGSSGMGKTRFLKEISHQLKIRGRDVYLTEIDENDGIDLMAMANILRQSMKDTPQELMEKYGKELAKILPDLRFTIGEPTNTDLSQYKEKLRLFDRITNYFEELSKDKIIYIAIDDLQNCNSNFLMLLNYLINNIKSKQVFFILSFKDESSVKNTIIKEKIVEWKLNKNVLEVSLLKLNLEEIGEMIQYILGISYRPIKFASVLLKESQGNPRYIEYSMKDLHNRKELYLNKNGMWDIKTDNYSNIYFPTDINEALKKQLNLIKTDYFEIFKVMSIFNSSLSKKTLVRMLNISPKKLEEDLERLITLRLIDERVADWGYSYSIYNSQLKKLIYHEISEEEKSRLHKSAAKVIEDTYGEQLKFVMEELIYHLLNSNQPMKALEIILKEVKKIDNQYSSNSVFLWEKAYGIINDNSDEVKLQVLDNLVNIYSLRGDVEKTNKYLKELTIEAEKLSNLYYIIRSRTLRADYYYKKNQIDLAQRETRDIERISKEHNFVEGMISALIIKSRIGLNIKTLDYVTEKLNEALELSKVSGVHAYLGTIYNIWGITCYLKGNMGESIEKYEKSITFFQNNGNYLESTKPMNNIGNIYAQHYGDREKAMEFYKKGLDIATQYGFLESEIVFLNNMGEIYIRHREYGKAMEYIEAARKGALEVEDVNLVFLTNINLGLVNLLIG</sequence>
<evidence type="ECO:0000313" key="2">
    <source>
        <dbReference type="EMBL" id="MBU5437475.1"/>
    </source>
</evidence>
<name>A0ABS6E3I7_9FIRM</name>
<protein>
    <submittedName>
        <fullName evidence="2">AAA family ATPase</fullName>
    </submittedName>
</protein>
<dbReference type="PANTHER" id="PTHR43642:SF1">
    <property type="entry name" value="HYBRID SIGNAL TRANSDUCTION HISTIDINE KINASE G"/>
    <property type="match status" value="1"/>
</dbReference>
<proteinExistence type="predicted"/>
<dbReference type="SMART" id="SM00028">
    <property type="entry name" value="TPR"/>
    <property type="match status" value="3"/>
</dbReference>
<dbReference type="PROSITE" id="PS50011">
    <property type="entry name" value="PROTEIN_KINASE_DOM"/>
    <property type="match status" value="1"/>
</dbReference>
<dbReference type="InterPro" id="IPR053159">
    <property type="entry name" value="Hybrid_Histidine_Kinase"/>
</dbReference>
<dbReference type="Pfam" id="PF14938">
    <property type="entry name" value="SNAP"/>
    <property type="match status" value="1"/>
</dbReference>
<dbReference type="Pfam" id="PF00069">
    <property type="entry name" value="Pkinase"/>
    <property type="match status" value="1"/>
</dbReference>
<reference evidence="2 3" key="1">
    <citation type="submission" date="2021-06" db="EMBL/GenBank/DDBJ databases">
        <authorList>
            <person name="Sun Q."/>
            <person name="Li D."/>
        </authorList>
    </citation>
    <scope>NUCLEOTIDE SEQUENCE [LARGE SCALE GENOMIC DNA]</scope>
    <source>
        <strain evidence="2 3">MSJ-40</strain>
    </source>
</reference>